<reference evidence="1" key="1">
    <citation type="submission" date="2020-03" db="EMBL/GenBank/DDBJ databases">
        <title>The deep terrestrial virosphere.</title>
        <authorList>
            <person name="Holmfeldt K."/>
            <person name="Nilsson E."/>
            <person name="Simone D."/>
            <person name="Lopez-Fernandez M."/>
            <person name="Wu X."/>
            <person name="de Brujin I."/>
            <person name="Lundin D."/>
            <person name="Andersson A."/>
            <person name="Bertilsson S."/>
            <person name="Dopson M."/>
        </authorList>
    </citation>
    <scope>NUCLEOTIDE SEQUENCE</scope>
    <source>
        <strain evidence="1">MM415B02199</strain>
    </source>
</reference>
<proteinExistence type="predicted"/>
<sequence length="73" mass="8304">MPNELLAVRIHPWQAFRLRKYAEMNGQNEGVVVTDALKVYFGVLDLPDSLTESWITEYRAHNEGEPAETEASV</sequence>
<evidence type="ECO:0000313" key="1">
    <source>
        <dbReference type="EMBL" id="QJA85597.1"/>
    </source>
</evidence>
<dbReference type="EMBL" id="MT142584">
    <property type="protein sequence ID" value="QJA85597.1"/>
    <property type="molecule type" value="Genomic_DNA"/>
</dbReference>
<dbReference type="AlphaFoldDB" id="A0A6M3KU45"/>
<organism evidence="1">
    <name type="scientific">viral metagenome</name>
    <dbReference type="NCBI Taxonomy" id="1070528"/>
    <lineage>
        <taxon>unclassified sequences</taxon>
        <taxon>metagenomes</taxon>
        <taxon>organismal metagenomes</taxon>
    </lineage>
</organism>
<gene>
    <name evidence="1" type="ORF">MM415B02199_0002</name>
</gene>
<accession>A0A6M3KU45</accession>
<name>A0A6M3KU45_9ZZZZ</name>
<protein>
    <submittedName>
        <fullName evidence="1">Uncharacterized protein</fullName>
    </submittedName>
</protein>